<evidence type="ECO:0000313" key="7">
    <source>
        <dbReference type="EMBL" id="CQR70896.1"/>
    </source>
</evidence>
<organism evidence="7 8">
    <name type="scientific">Sporomusa ovata</name>
    <dbReference type="NCBI Taxonomy" id="2378"/>
    <lineage>
        <taxon>Bacteria</taxon>
        <taxon>Bacillati</taxon>
        <taxon>Bacillota</taxon>
        <taxon>Negativicutes</taxon>
        <taxon>Selenomonadales</taxon>
        <taxon>Sporomusaceae</taxon>
        <taxon>Sporomusa</taxon>
    </lineage>
</organism>
<dbReference type="SUPFAM" id="SSF52833">
    <property type="entry name" value="Thioredoxin-like"/>
    <property type="match status" value="1"/>
</dbReference>
<keyword evidence="3" id="KW-0479">Metal-binding</keyword>
<dbReference type="SUPFAM" id="SSF142984">
    <property type="entry name" value="Nqo1 middle domain-like"/>
    <property type="match status" value="1"/>
</dbReference>
<evidence type="ECO:0000259" key="6">
    <source>
        <dbReference type="PROSITE" id="PS51379"/>
    </source>
</evidence>
<gene>
    <name evidence="7" type="ORF">SpAn4DRAFT_1874</name>
</gene>
<dbReference type="InterPro" id="IPR037225">
    <property type="entry name" value="Nuo51_FMN-bd_sf"/>
</dbReference>
<dbReference type="Gene3D" id="3.40.30.10">
    <property type="entry name" value="Glutaredoxin"/>
    <property type="match status" value="1"/>
</dbReference>
<dbReference type="Pfam" id="PF12838">
    <property type="entry name" value="Fer4_7"/>
    <property type="match status" value="1"/>
</dbReference>
<proteinExistence type="inferred from homology"/>
<keyword evidence="7" id="KW-0560">Oxidoreductase</keyword>
<evidence type="ECO:0000313" key="8">
    <source>
        <dbReference type="Proteomes" id="UP000049855"/>
    </source>
</evidence>
<dbReference type="InterPro" id="IPR011538">
    <property type="entry name" value="Nuo51_FMN-bd"/>
</dbReference>
<dbReference type="PANTHER" id="PTHR43578:SF3">
    <property type="entry name" value="NADH-QUINONE OXIDOREDUCTASE SUBUNIT F"/>
    <property type="match status" value="1"/>
</dbReference>
<dbReference type="SMART" id="SM00928">
    <property type="entry name" value="NADH_4Fe-4S"/>
    <property type="match status" value="1"/>
</dbReference>
<dbReference type="SUPFAM" id="SSF142019">
    <property type="entry name" value="Nqo1 FMN-binding domain-like"/>
    <property type="match status" value="1"/>
</dbReference>
<dbReference type="FunFam" id="3.40.50.11540:FF:000001">
    <property type="entry name" value="NADH dehydrogenase [ubiquinone] flavoprotein 1, mitochondrial"/>
    <property type="match status" value="1"/>
</dbReference>
<name>A0A0U1KTZ7_9FIRM</name>
<dbReference type="Gene3D" id="3.10.20.600">
    <property type="match status" value="1"/>
</dbReference>
<evidence type="ECO:0000256" key="2">
    <source>
        <dbReference type="ARBA" id="ARBA00022485"/>
    </source>
</evidence>
<dbReference type="GO" id="GO:0003677">
    <property type="term" value="F:DNA binding"/>
    <property type="evidence" value="ECO:0007669"/>
    <property type="project" value="UniProtKB-KW"/>
</dbReference>
<dbReference type="Gene3D" id="1.20.1440.230">
    <property type="entry name" value="NADH-ubiquinone oxidoreductase 51kDa subunit, iron-sulphur binding domain"/>
    <property type="match status" value="1"/>
</dbReference>
<evidence type="ECO:0000256" key="3">
    <source>
        <dbReference type="ARBA" id="ARBA00022723"/>
    </source>
</evidence>
<dbReference type="SUPFAM" id="SSF54862">
    <property type="entry name" value="4Fe-4S ferredoxins"/>
    <property type="match status" value="1"/>
</dbReference>
<dbReference type="InterPro" id="IPR017900">
    <property type="entry name" value="4Fe4S_Fe_S_CS"/>
</dbReference>
<evidence type="ECO:0000256" key="5">
    <source>
        <dbReference type="ARBA" id="ARBA00023014"/>
    </source>
</evidence>
<keyword evidence="4" id="KW-0408">Iron</keyword>
<dbReference type="GO" id="GO:0051539">
    <property type="term" value="F:4 iron, 4 sulfur cluster binding"/>
    <property type="evidence" value="ECO:0007669"/>
    <property type="project" value="UniProtKB-KW"/>
</dbReference>
<dbReference type="GO" id="GO:0046872">
    <property type="term" value="F:metal ion binding"/>
    <property type="evidence" value="ECO:0007669"/>
    <property type="project" value="UniProtKB-KW"/>
</dbReference>
<keyword evidence="8" id="KW-1185">Reference proteome</keyword>
<dbReference type="EC" id="1.12.1.2" evidence="7"/>
<dbReference type="Gene3D" id="3.30.70.20">
    <property type="match status" value="1"/>
</dbReference>
<keyword evidence="5" id="KW-0411">Iron-sulfur</keyword>
<dbReference type="Gene3D" id="6.10.250.1450">
    <property type="match status" value="1"/>
</dbReference>
<keyword evidence="7" id="KW-0371">Homeobox</keyword>
<protein>
    <submittedName>
        <fullName evidence="7">NAD-reducing hydrogenase subunit HoxF</fullName>
        <ecNumber evidence="7">1.12.1.2</ecNumber>
    </submittedName>
</protein>
<sequence length="669" mass="73502">MIGRSEFRFPAVHSYQVAKTIVEEKREPIRVEPYKPLNFAVHVPLKGLAEEGKITICGPKSRINVGTATCGRAAGALEVYNNLKKRDWNGKAGVYKVGCLGGCYAEPLVNVRTPDGKYYFYGNIDTNSFWRIIKTAEEPPGSKTSPYLWAIAQERKPGIFRGIQDLELIKVLNLGFSEFFQPQVRRISGRCGLLDPESITEYAAMGGYLALEKALFTLKRRTIIDMIRASGLRGRGGAGFPTGEKWDIAYQSSDPVRYVIANADEGDPGAYMDRALLESDPHSVLEGLMIAALAVGASQAYIFVRHEYPLAVQLLRKAIASARKVFFLGKNIMGSNFSLTITLVESGGAFVCGEETSMLQVMQGKRGESQLRPPYPANRGFHDHPTVINNVETFANIPWIILNGAETFREAGTEKSPGTKIFCLAGDIKRMGFIEVPLGTSTQVLVEKIGAVDKESIKALQIGGPSGGIVPYQDFPLDYETVASTGAIMGSGGLVPLGKNRCMVDMARHMTNFMSSESCGKCSICRGGLLELEARLLVLTIGKGYKGIVEEIEELSKTIPQVSLCGLGQTATNPVITTITYFRDEYEAHVKGKCPAVACRPLIDFEIILPCKECKACYQVCPTEAVKMRGGKTERFIVDPERCIKCWACYETCPFNSIRITSEEFAWKN</sequence>
<dbReference type="Proteomes" id="UP000049855">
    <property type="component" value="Unassembled WGS sequence"/>
</dbReference>
<dbReference type="CDD" id="cd02980">
    <property type="entry name" value="TRX_Fd_family"/>
    <property type="match status" value="1"/>
</dbReference>
<keyword evidence="2" id="KW-0004">4Fe-4S</keyword>
<dbReference type="InterPro" id="IPR036249">
    <property type="entry name" value="Thioredoxin-like_sf"/>
</dbReference>
<evidence type="ECO:0000256" key="1">
    <source>
        <dbReference type="ARBA" id="ARBA00007523"/>
    </source>
</evidence>
<dbReference type="Gene3D" id="3.40.50.11540">
    <property type="entry name" value="NADH-ubiquinone oxidoreductase 51kDa subunit"/>
    <property type="match status" value="1"/>
</dbReference>
<dbReference type="InterPro" id="IPR019575">
    <property type="entry name" value="Nuop51_4Fe4S-bd"/>
</dbReference>
<dbReference type="Pfam" id="PF01512">
    <property type="entry name" value="Complex1_51K"/>
    <property type="match status" value="1"/>
</dbReference>
<dbReference type="Pfam" id="PF10589">
    <property type="entry name" value="NADH_4Fe-4S"/>
    <property type="match status" value="1"/>
</dbReference>
<feature type="domain" description="4Fe-4S ferredoxin-type" evidence="6">
    <location>
        <begin position="599"/>
        <end position="631"/>
    </location>
</feature>
<evidence type="ECO:0000256" key="4">
    <source>
        <dbReference type="ARBA" id="ARBA00023004"/>
    </source>
</evidence>
<dbReference type="SUPFAM" id="SSF140490">
    <property type="entry name" value="Nqo1C-terminal domain-like"/>
    <property type="match status" value="1"/>
</dbReference>
<dbReference type="PROSITE" id="PS00198">
    <property type="entry name" value="4FE4S_FER_1"/>
    <property type="match status" value="1"/>
</dbReference>
<dbReference type="AlphaFoldDB" id="A0A0U1KTZ7"/>
<dbReference type="PROSITE" id="PS51379">
    <property type="entry name" value="4FE4S_FER_2"/>
    <property type="match status" value="2"/>
</dbReference>
<accession>A0A0U1KTZ7</accession>
<dbReference type="GO" id="GO:0047985">
    <property type="term" value="F:hydrogen dehydrogenase activity"/>
    <property type="evidence" value="ECO:0007669"/>
    <property type="project" value="UniProtKB-EC"/>
</dbReference>
<dbReference type="InterPro" id="IPR037207">
    <property type="entry name" value="Nuop51_4Fe4S-bd_sf"/>
</dbReference>
<dbReference type="PANTHER" id="PTHR43578">
    <property type="entry name" value="NADH-QUINONE OXIDOREDUCTASE SUBUNIT F"/>
    <property type="match status" value="1"/>
</dbReference>
<reference evidence="8" key="1">
    <citation type="submission" date="2015-03" db="EMBL/GenBank/DDBJ databases">
        <authorList>
            <person name="Nijsse Bart"/>
        </authorList>
    </citation>
    <scope>NUCLEOTIDE SEQUENCE [LARGE SCALE GENOMIC DNA]</scope>
</reference>
<feature type="domain" description="4Fe-4S ferredoxin-type" evidence="6">
    <location>
        <begin position="634"/>
        <end position="663"/>
    </location>
</feature>
<comment type="similarity">
    <text evidence="1">Belongs to the complex I 51 kDa subunit family.</text>
</comment>
<dbReference type="EMBL" id="CTRP01000003">
    <property type="protein sequence ID" value="CQR70896.1"/>
    <property type="molecule type" value="Genomic_DNA"/>
</dbReference>
<dbReference type="InterPro" id="IPR017896">
    <property type="entry name" value="4Fe4S_Fe-S-bd"/>
</dbReference>
<dbReference type="RefSeq" id="WP_021169612.1">
    <property type="nucleotide sequence ID" value="NZ_CTRP01000003.1"/>
</dbReference>